<evidence type="ECO:0000313" key="2">
    <source>
        <dbReference type="EMBL" id="PIZ35695.1"/>
    </source>
</evidence>
<evidence type="ECO:0000256" key="1">
    <source>
        <dbReference type="ARBA" id="ARBA00022490"/>
    </source>
</evidence>
<dbReference type="PANTHER" id="PTHR30135:SF3">
    <property type="entry name" value="GLUCONEOGENESIS FACTOR-RELATED"/>
    <property type="match status" value="1"/>
</dbReference>
<dbReference type="Proteomes" id="UP000230956">
    <property type="component" value="Unassembled WGS sequence"/>
</dbReference>
<dbReference type="SUPFAM" id="SSF142338">
    <property type="entry name" value="CofD-like"/>
    <property type="match status" value="1"/>
</dbReference>
<dbReference type="Gene3D" id="3.40.50.10680">
    <property type="entry name" value="CofD-like domains"/>
    <property type="match status" value="1"/>
</dbReference>
<gene>
    <name evidence="2" type="ORF">COY37_09830</name>
</gene>
<feature type="non-terminal residue" evidence="2">
    <location>
        <position position="110"/>
    </location>
</feature>
<evidence type="ECO:0008006" key="4">
    <source>
        <dbReference type="Google" id="ProtNLM"/>
    </source>
</evidence>
<reference evidence="3" key="1">
    <citation type="submission" date="2017-09" db="EMBL/GenBank/DDBJ databases">
        <title>Depth-based differentiation of microbial function through sediment-hosted aquifers and enrichment of novel symbionts in the deep terrestrial subsurface.</title>
        <authorList>
            <person name="Probst A.J."/>
            <person name="Ladd B."/>
            <person name="Jarett J.K."/>
            <person name="Geller-Mcgrath D.E."/>
            <person name="Sieber C.M.K."/>
            <person name="Emerson J.B."/>
            <person name="Anantharaman K."/>
            <person name="Thomas B.C."/>
            <person name="Malmstrom R."/>
            <person name="Stieglmeier M."/>
            <person name="Klingl A."/>
            <person name="Woyke T."/>
            <person name="Ryan C.M."/>
            <person name="Banfield J.F."/>
        </authorList>
    </citation>
    <scope>NUCLEOTIDE SEQUENCE [LARGE SCALE GENOMIC DNA]</scope>
</reference>
<dbReference type="GO" id="GO:0043743">
    <property type="term" value="F:LPPG:FO 2-phospho-L-lactate transferase activity"/>
    <property type="evidence" value="ECO:0007669"/>
    <property type="project" value="InterPro"/>
</dbReference>
<sequence length="110" mass="11554">MSGIKSVAIGGGTGLPVALRSMRRYADKVTAIVSVADDGGSSGRLRRDIGILPPGDIRNCLVALAEDKGMADLFTYRFRQGDGIAGHNLGNLIIAALTDLYGSFDEGVRM</sequence>
<proteinExistence type="predicted"/>
<dbReference type="AlphaFoldDB" id="A0A2M7T5Q6"/>
<dbReference type="Pfam" id="PF01933">
    <property type="entry name" value="CofD"/>
    <property type="match status" value="1"/>
</dbReference>
<accession>A0A2M7T5Q6</accession>
<dbReference type="InterPro" id="IPR038136">
    <property type="entry name" value="CofD-like_dom_sf"/>
</dbReference>
<dbReference type="InterPro" id="IPR002882">
    <property type="entry name" value="CofD"/>
</dbReference>
<name>A0A2M7T5Q6_9ACTN</name>
<protein>
    <recommendedName>
        <fullName evidence="4">YvcK family protein</fullName>
    </recommendedName>
</protein>
<keyword evidence="1" id="KW-0963">Cytoplasm</keyword>
<comment type="caution">
    <text evidence="2">The sequence shown here is derived from an EMBL/GenBank/DDBJ whole genome shotgun (WGS) entry which is preliminary data.</text>
</comment>
<evidence type="ECO:0000313" key="3">
    <source>
        <dbReference type="Proteomes" id="UP000230956"/>
    </source>
</evidence>
<dbReference type="InterPro" id="IPR010119">
    <property type="entry name" value="Gluconeogen_factor"/>
</dbReference>
<dbReference type="PANTHER" id="PTHR30135">
    <property type="entry name" value="UNCHARACTERIZED PROTEIN YVCK-RELATED"/>
    <property type="match status" value="1"/>
</dbReference>
<dbReference type="RefSeq" id="WP_286977407.1">
    <property type="nucleotide sequence ID" value="NZ_PFNG01000229.1"/>
</dbReference>
<organism evidence="2 3">
    <name type="scientific">Candidatus Aquicultor secundus</name>
    <dbReference type="NCBI Taxonomy" id="1973895"/>
    <lineage>
        <taxon>Bacteria</taxon>
        <taxon>Bacillati</taxon>
        <taxon>Actinomycetota</taxon>
        <taxon>Candidatus Aquicultoria</taxon>
        <taxon>Candidatus Aquicultorales</taxon>
        <taxon>Candidatus Aquicultoraceae</taxon>
        <taxon>Candidatus Aquicultor</taxon>
    </lineage>
</organism>
<dbReference type="EMBL" id="PFNG01000229">
    <property type="protein sequence ID" value="PIZ35695.1"/>
    <property type="molecule type" value="Genomic_DNA"/>
</dbReference>